<dbReference type="SUPFAM" id="SSF56672">
    <property type="entry name" value="DNA/RNA polymerases"/>
    <property type="match status" value="1"/>
</dbReference>
<organism evidence="3 4">
    <name type="scientific">Symbiodinium microadriaticum</name>
    <name type="common">Dinoflagellate</name>
    <name type="synonym">Zooxanthella microadriatica</name>
    <dbReference type="NCBI Taxonomy" id="2951"/>
    <lineage>
        <taxon>Eukaryota</taxon>
        <taxon>Sar</taxon>
        <taxon>Alveolata</taxon>
        <taxon>Dinophyceae</taxon>
        <taxon>Suessiales</taxon>
        <taxon>Symbiodiniaceae</taxon>
        <taxon>Symbiodinium</taxon>
    </lineage>
</organism>
<proteinExistence type="predicted"/>
<keyword evidence="3" id="KW-0808">Transferase</keyword>
<name>A0A1Q9CA95_SYMMI</name>
<keyword evidence="3" id="KW-0695">RNA-directed DNA polymerase</keyword>
<comment type="caution">
    <text evidence="3">The sequence shown here is derived from an EMBL/GenBank/DDBJ whole genome shotgun (WGS) entry which is preliminary data.</text>
</comment>
<dbReference type="Pfam" id="PF00078">
    <property type="entry name" value="RVT_1"/>
    <property type="match status" value="1"/>
</dbReference>
<reference evidence="3 4" key="1">
    <citation type="submission" date="2016-02" db="EMBL/GenBank/DDBJ databases">
        <title>Genome analysis of coral dinoflagellate symbionts highlights evolutionary adaptations to a symbiotic lifestyle.</title>
        <authorList>
            <person name="Aranda M."/>
            <person name="Li Y."/>
            <person name="Liew Y.J."/>
            <person name="Baumgarten S."/>
            <person name="Simakov O."/>
            <person name="Wilson M."/>
            <person name="Piel J."/>
            <person name="Ashoor H."/>
            <person name="Bougouffa S."/>
            <person name="Bajic V.B."/>
            <person name="Ryu T."/>
            <person name="Ravasi T."/>
            <person name="Bayer T."/>
            <person name="Micklem G."/>
            <person name="Kim H."/>
            <person name="Bhak J."/>
            <person name="Lajeunesse T.C."/>
            <person name="Voolstra C.R."/>
        </authorList>
    </citation>
    <scope>NUCLEOTIDE SEQUENCE [LARGE SCALE GENOMIC DNA]</scope>
    <source>
        <strain evidence="3 4">CCMP2467</strain>
    </source>
</reference>
<feature type="region of interest" description="Disordered" evidence="1">
    <location>
        <begin position="23"/>
        <end position="54"/>
    </location>
</feature>
<dbReference type="PANTHER" id="PTHR19446">
    <property type="entry name" value="REVERSE TRANSCRIPTASES"/>
    <property type="match status" value="1"/>
</dbReference>
<dbReference type="InterPro" id="IPR036397">
    <property type="entry name" value="RNaseH_sf"/>
</dbReference>
<dbReference type="Proteomes" id="UP000186817">
    <property type="component" value="Unassembled WGS sequence"/>
</dbReference>
<evidence type="ECO:0000256" key="1">
    <source>
        <dbReference type="SAM" id="MobiDB-lite"/>
    </source>
</evidence>
<evidence type="ECO:0000313" key="4">
    <source>
        <dbReference type="Proteomes" id="UP000186817"/>
    </source>
</evidence>
<dbReference type="EMBL" id="LSRX01001442">
    <property type="protein sequence ID" value="OLP79841.1"/>
    <property type="molecule type" value="Genomic_DNA"/>
</dbReference>
<dbReference type="InterPro" id="IPR043502">
    <property type="entry name" value="DNA/RNA_pol_sf"/>
</dbReference>
<protein>
    <submittedName>
        <fullName evidence="3">LINE-1 reverse transcriptase-like</fullName>
    </submittedName>
</protein>
<dbReference type="Gene3D" id="3.30.420.10">
    <property type="entry name" value="Ribonuclease H-like superfamily/Ribonuclease H"/>
    <property type="match status" value="1"/>
</dbReference>
<evidence type="ECO:0000313" key="3">
    <source>
        <dbReference type="EMBL" id="OLP79841.1"/>
    </source>
</evidence>
<feature type="domain" description="Reverse transcriptase" evidence="2">
    <location>
        <begin position="467"/>
        <end position="674"/>
    </location>
</feature>
<dbReference type="AlphaFoldDB" id="A0A1Q9CA95"/>
<dbReference type="GO" id="GO:0003676">
    <property type="term" value="F:nucleic acid binding"/>
    <property type="evidence" value="ECO:0007669"/>
    <property type="project" value="InterPro"/>
</dbReference>
<dbReference type="GO" id="GO:0003964">
    <property type="term" value="F:RNA-directed DNA polymerase activity"/>
    <property type="evidence" value="ECO:0007669"/>
    <property type="project" value="UniProtKB-KW"/>
</dbReference>
<dbReference type="OrthoDB" id="408019at2759"/>
<keyword evidence="3" id="KW-0548">Nucleotidyltransferase</keyword>
<keyword evidence="4" id="KW-1185">Reference proteome</keyword>
<sequence>MQQCLRRLLLHRSHVDMLGPARLTPRRQHPREYKVSEGSLRHQKASPGTAARSPSLGGGRFVIVGDWNVTQDEGTLPLSLARGQVQSMDPSIEVQSIFTNPLRTRRIDFGVCHRRVHVDSVAHFDRKHISDHVCVVYQCALRPQCPTFHAPAPVPLSENLTDEAISKNFEAVWRPAELDRLIDAGLLEQAWQMLSQVAEDALGAEAHDRAHHPARGSHWSPVPMPAQTARVSAHGHESPTLRTLRRFKAQVDQLVQQPHASGLCRAVQRSVCKLRQLLPDVPFVQLDAPAAAAEWASQACEQLACQEKQAKIQAWKRQVRDDEARARAWVRRKACEALEAEQEAPGLSVLPRAVHPANVVVQQAQKWMDKWTASHSAGADHALLRQVLNAVPQGACSDMQIQLSVEDLLKAARSMKKKMAGPDWWTTDLLLKLPLQWWEAATKLWMAVLHTSHVPESWQKSWILLLHKKVNETRPIGISPVIWRIGAKALNGKLLPWLTSFLDHRALGSAPGRSTSDVHARLLLAAERGCNTFVQQDLSSFFDSLDHRAMRSTLERLGAPRSFVGLVSAFYSRSRRIFRVGLYFTSEWQTATQGCLQGCPLSPTIALCFGHVWARYCASPQVDCAIYVDDRVLWPRSSVQDSPGEELAGALARSDTVDRAYGLACRPEKCALVAPPDDDRLRPLWERGYPRTQLLQVLGVCLDVCSQNASLLKLSLQKIRMRLRYLRLLNPSIECKKRIINSLITPTFTWAGGVAQPSKDELKNVKTAIATALSNSVTFEAPWVLLCAVHGWEWDPEWSLAWSALQAAARFHCRPPAWLDTAPLEEALAPWPVVLPRAAQAVRECGWQIVQQGAVIQKRDDSGRLRSFHFGRDNPKVLKMWLIERFKWVGVLNCNRVATSLHRPDPSLARGLNLPPPAHNVHFALAGHRQLGRQGSLNVRRAAVATGGSGWHVAKKIPERRAPLTCACGLEAPSRPHLTWNCDALTPLGVLAQLPDTRAGERLFAAEVPDYPPAMGQEPRSVQAPALVTHLDAAFEHLVRIQAEEHGLLLATDGSSKCDVGASAVVTSDAVFTTSDDSEDQSAFTCELKALQLLSCALLQLTSFSRRRLFVLSDCQSALAAVARPTHCTLPLLAAEVARNFASVRALGLEIEFAWIPSHGKQTSWRPPGEWSVTAQACRLLNQRADEAADRAREAHAAVCTRPQWWRRWEAAKKWEEKAILASAASAGALETFFRQSVSRAAEDAGEAFSALDNL</sequence>
<gene>
    <name evidence="3" type="ORF">AK812_SmicGene39823</name>
</gene>
<evidence type="ECO:0000259" key="2">
    <source>
        <dbReference type="Pfam" id="PF00078"/>
    </source>
</evidence>
<accession>A0A1Q9CA95</accession>
<dbReference type="InterPro" id="IPR000477">
    <property type="entry name" value="RT_dom"/>
</dbReference>